<reference evidence="7 8" key="1">
    <citation type="journal article" date="2018" name="Nat. Biotechnol.">
        <title>A standardized bacterial taxonomy based on genome phylogeny substantially revises the tree of life.</title>
        <authorList>
            <person name="Parks D.H."/>
            <person name="Chuvochina M."/>
            <person name="Waite D.W."/>
            <person name="Rinke C."/>
            <person name="Skarshewski A."/>
            <person name="Chaumeil P.A."/>
            <person name="Hugenholtz P."/>
        </authorList>
    </citation>
    <scope>NUCLEOTIDE SEQUENCE [LARGE SCALE GENOMIC DNA]</scope>
    <source>
        <strain evidence="7">UBA9169</strain>
    </source>
</reference>
<evidence type="ECO:0000256" key="5">
    <source>
        <dbReference type="ARBA" id="ARBA00022691"/>
    </source>
</evidence>
<sequence>MSLANVSRETEERLEIYAALLKKWNPKINLVARASLNDAGRRHFEDSAQIMLHAPAQISHWVDIGSGGGFPGLVAAILAQESHKDAKFTLIESDQRKCAFLRSVSRETSVPVTVLSERIEQAAPQEADVLSARALAPLSDLLGFAMRHMAPDGVALFMKGAQWQDELRQAENLWNFKATACKSETDDSAHILKVTGVSRA</sequence>
<dbReference type="NCBIfam" id="TIGR00138">
    <property type="entry name" value="rsmG_gidB"/>
    <property type="match status" value="1"/>
</dbReference>
<protein>
    <recommendedName>
        <fullName evidence="6">Ribosomal RNA small subunit methyltransferase G</fullName>
        <ecNumber evidence="6">2.1.1.170</ecNumber>
    </recommendedName>
    <alternativeName>
        <fullName evidence="6">16S rRNA 7-methylguanosine methyltransferase</fullName>
        <shortName evidence="6">16S rRNA m7G methyltransferase</shortName>
    </alternativeName>
</protein>
<dbReference type="PANTHER" id="PTHR31760">
    <property type="entry name" value="S-ADENOSYL-L-METHIONINE-DEPENDENT METHYLTRANSFERASES SUPERFAMILY PROTEIN"/>
    <property type="match status" value="1"/>
</dbReference>
<keyword evidence="1 6" id="KW-0963">Cytoplasm</keyword>
<comment type="similarity">
    <text evidence="6">Belongs to the methyltransferase superfamily. RNA methyltransferase RsmG family.</text>
</comment>
<feature type="binding site" evidence="6">
    <location>
        <position position="70"/>
    </location>
    <ligand>
        <name>S-adenosyl-L-methionine</name>
        <dbReference type="ChEBI" id="CHEBI:59789"/>
    </ligand>
</feature>
<evidence type="ECO:0000313" key="7">
    <source>
        <dbReference type="EMBL" id="HAR50546.1"/>
    </source>
</evidence>
<gene>
    <name evidence="6 7" type="primary">rsmG</name>
    <name evidence="7" type="ORF">DCS45_01555</name>
</gene>
<feature type="binding site" evidence="6">
    <location>
        <position position="65"/>
    </location>
    <ligand>
        <name>S-adenosyl-L-methionine</name>
        <dbReference type="ChEBI" id="CHEBI:59789"/>
    </ligand>
</feature>
<proteinExistence type="inferred from homology"/>
<dbReference type="GO" id="GO:0070043">
    <property type="term" value="F:rRNA (guanine-N7-)-methyltransferase activity"/>
    <property type="evidence" value="ECO:0007669"/>
    <property type="project" value="UniProtKB-UniRule"/>
</dbReference>
<dbReference type="InterPro" id="IPR029063">
    <property type="entry name" value="SAM-dependent_MTases_sf"/>
</dbReference>
<accession>A0A348W7N4</accession>
<dbReference type="AlphaFoldDB" id="A0A348W7N4"/>
<feature type="binding site" evidence="6">
    <location>
        <begin position="119"/>
        <end position="120"/>
    </location>
    <ligand>
        <name>S-adenosyl-L-methionine</name>
        <dbReference type="ChEBI" id="CHEBI:59789"/>
    </ligand>
</feature>
<evidence type="ECO:0000256" key="2">
    <source>
        <dbReference type="ARBA" id="ARBA00022552"/>
    </source>
</evidence>
<name>A0A348W7N4_9RHOB</name>
<dbReference type="PIRSF" id="PIRSF003078">
    <property type="entry name" value="GidB"/>
    <property type="match status" value="1"/>
</dbReference>
<dbReference type="Proteomes" id="UP000264719">
    <property type="component" value="Unassembled WGS sequence"/>
</dbReference>
<evidence type="ECO:0000256" key="3">
    <source>
        <dbReference type="ARBA" id="ARBA00022603"/>
    </source>
</evidence>
<dbReference type="InterPro" id="IPR003682">
    <property type="entry name" value="rRNA_ssu_MeTfrase_G"/>
</dbReference>
<dbReference type="Pfam" id="PF02527">
    <property type="entry name" value="GidB"/>
    <property type="match status" value="1"/>
</dbReference>
<keyword evidence="3 6" id="KW-0489">Methyltransferase</keyword>
<comment type="function">
    <text evidence="6">Specifically methylates the N7 position of guanine in position 527 of 16S rRNA.</text>
</comment>
<dbReference type="HAMAP" id="MF_00074">
    <property type="entry name" value="16SrRNA_methyltr_G"/>
    <property type="match status" value="1"/>
</dbReference>
<dbReference type="RefSeq" id="WP_339851239.1">
    <property type="nucleotide sequence ID" value="NZ_CAXAXR010000001.1"/>
</dbReference>
<evidence type="ECO:0000256" key="4">
    <source>
        <dbReference type="ARBA" id="ARBA00022679"/>
    </source>
</evidence>
<comment type="caution">
    <text evidence="7">The sequence shown here is derived from an EMBL/GenBank/DDBJ whole genome shotgun (WGS) entry which is preliminary data.</text>
</comment>
<feature type="binding site" evidence="6">
    <location>
        <position position="133"/>
    </location>
    <ligand>
        <name>S-adenosyl-L-methionine</name>
        <dbReference type="ChEBI" id="CHEBI:59789"/>
    </ligand>
</feature>
<dbReference type="EC" id="2.1.1.170" evidence="6"/>
<dbReference type="Gene3D" id="3.40.50.150">
    <property type="entry name" value="Vaccinia Virus protein VP39"/>
    <property type="match status" value="1"/>
</dbReference>
<dbReference type="EMBL" id="DMVW01000020">
    <property type="protein sequence ID" value="HAR50546.1"/>
    <property type="molecule type" value="Genomic_DNA"/>
</dbReference>
<dbReference type="PANTHER" id="PTHR31760:SF0">
    <property type="entry name" value="S-ADENOSYL-L-METHIONINE-DEPENDENT METHYLTRANSFERASES SUPERFAMILY PROTEIN"/>
    <property type="match status" value="1"/>
</dbReference>
<keyword evidence="2 6" id="KW-0698">rRNA processing</keyword>
<dbReference type="GO" id="GO:0005829">
    <property type="term" value="C:cytosol"/>
    <property type="evidence" value="ECO:0007669"/>
    <property type="project" value="TreeGrafter"/>
</dbReference>
<comment type="subcellular location">
    <subcellularLocation>
        <location evidence="6">Cytoplasm</location>
    </subcellularLocation>
</comment>
<comment type="caution">
    <text evidence="6">Lacks conserved residue(s) required for the propagation of feature annotation.</text>
</comment>
<evidence type="ECO:0000313" key="8">
    <source>
        <dbReference type="Proteomes" id="UP000264719"/>
    </source>
</evidence>
<keyword evidence="4 6" id="KW-0808">Transferase</keyword>
<comment type="catalytic activity">
    <reaction evidence="6">
        <text>guanosine(527) in 16S rRNA + S-adenosyl-L-methionine = N(7)-methylguanosine(527) in 16S rRNA + S-adenosyl-L-homocysteine</text>
        <dbReference type="Rhea" id="RHEA:42732"/>
        <dbReference type="Rhea" id="RHEA-COMP:10209"/>
        <dbReference type="Rhea" id="RHEA-COMP:10210"/>
        <dbReference type="ChEBI" id="CHEBI:57856"/>
        <dbReference type="ChEBI" id="CHEBI:59789"/>
        <dbReference type="ChEBI" id="CHEBI:74269"/>
        <dbReference type="ChEBI" id="CHEBI:74480"/>
        <dbReference type="EC" id="2.1.1.170"/>
    </reaction>
</comment>
<evidence type="ECO:0000256" key="6">
    <source>
        <dbReference type="HAMAP-Rule" id="MF_00074"/>
    </source>
</evidence>
<evidence type="ECO:0000256" key="1">
    <source>
        <dbReference type="ARBA" id="ARBA00022490"/>
    </source>
</evidence>
<keyword evidence="5 6" id="KW-0949">S-adenosyl-L-methionine</keyword>
<organism evidence="7 8">
    <name type="scientific">Roseovarius nubinhibens</name>
    <dbReference type="NCBI Taxonomy" id="314263"/>
    <lineage>
        <taxon>Bacteria</taxon>
        <taxon>Pseudomonadati</taxon>
        <taxon>Pseudomonadota</taxon>
        <taxon>Alphaproteobacteria</taxon>
        <taxon>Rhodobacterales</taxon>
        <taxon>Roseobacteraceae</taxon>
        <taxon>Roseovarius</taxon>
    </lineage>
</organism>
<dbReference type="SUPFAM" id="SSF53335">
    <property type="entry name" value="S-adenosyl-L-methionine-dependent methyltransferases"/>
    <property type="match status" value="1"/>
</dbReference>